<dbReference type="RefSeq" id="WP_187761125.1">
    <property type="nucleotide sequence ID" value="NZ_CP061038.1"/>
</dbReference>
<sequence>MSDMRVEWRGDLFATDLAAARAGLARFPVIARPFRHTITIFLHPSRDDEIDLGAIIRLRAYHDLAIVSAEAIAVLLRDGLHGKLQRKAQSGEMCSLGFATLRWPDGEILVAGTLYRPLSVRVSDRIHHSLADAASSGPEAEARRVTVDLDRHLFRLATDGEVRLVGQLGPRIEFKGPTQAWVDDVRLAVAADHLVRRRPNRALELLFQDMLRDKVVPAPGGFPEVELKFDLQGGIDDALVDDAMRALGDVRPLLPPPHRIERMRRYHLCRDRPGSDACTVVETPCGRLSEKRKRNSRALGAVLLRDTSASRTTDRDGAAVPIASFLAERGWTCLAMFEKTQTKLPFALPGGRAYLISIDQCFASDGRTLDQVELEFIGSVDGAPVDPAVVVAELEDLGWRLRQSALGRRLTPSTHTKHGFFSAAAALVA</sequence>
<proteinExistence type="predicted"/>
<name>A0A7H0LGJ5_9SPHN</name>
<protein>
    <submittedName>
        <fullName evidence="1">Uncharacterized protein</fullName>
    </submittedName>
</protein>
<evidence type="ECO:0000313" key="1">
    <source>
        <dbReference type="EMBL" id="QNQ08798.1"/>
    </source>
</evidence>
<dbReference type="AlphaFoldDB" id="A0A7H0LGJ5"/>
<dbReference type="Proteomes" id="UP000516148">
    <property type="component" value="Chromosome"/>
</dbReference>
<gene>
    <name evidence="1" type="ORF">H3Z74_19060</name>
</gene>
<evidence type="ECO:0000313" key="2">
    <source>
        <dbReference type="Proteomes" id="UP000516148"/>
    </source>
</evidence>
<keyword evidence="2" id="KW-1185">Reference proteome</keyword>
<organism evidence="1 2">
    <name type="scientific">Sphingomonas alpina</name>
    <dbReference type="NCBI Taxonomy" id="653931"/>
    <lineage>
        <taxon>Bacteria</taxon>
        <taxon>Pseudomonadati</taxon>
        <taxon>Pseudomonadota</taxon>
        <taxon>Alphaproteobacteria</taxon>
        <taxon>Sphingomonadales</taxon>
        <taxon>Sphingomonadaceae</taxon>
        <taxon>Sphingomonas</taxon>
    </lineage>
</organism>
<accession>A0A7H0LGJ5</accession>
<reference evidence="1 2" key="1">
    <citation type="submission" date="2020-09" db="EMBL/GenBank/DDBJ databases">
        <title>Sphingomonas sp., a new species isolated from pork steak.</title>
        <authorList>
            <person name="Heidler von Heilborn D."/>
        </authorList>
    </citation>
    <scope>NUCLEOTIDE SEQUENCE [LARGE SCALE GENOMIC DNA]</scope>
    <source>
        <strain evidence="2">S8-3T</strain>
    </source>
</reference>
<dbReference type="KEGG" id="spap:H3Z74_19060"/>
<dbReference type="EMBL" id="CP061038">
    <property type="protein sequence ID" value="QNQ08798.1"/>
    <property type="molecule type" value="Genomic_DNA"/>
</dbReference>